<dbReference type="InterPro" id="IPR001525">
    <property type="entry name" value="C5_MeTfrase"/>
</dbReference>
<dbReference type="PROSITE" id="PS51679">
    <property type="entry name" value="SAM_MT_C5"/>
    <property type="match status" value="1"/>
</dbReference>
<dbReference type="EMBL" id="CP159373">
    <property type="protein sequence ID" value="XCN75482.1"/>
    <property type="molecule type" value="Genomic_DNA"/>
</dbReference>
<dbReference type="InterPro" id="IPR050390">
    <property type="entry name" value="C5-Methyltransferase"/>
</dbReference>
<keyword evidence="4 7" id="KW-0949">S-adenosyl-L-methionine</keyword>
<dbReference type="InterPro" id="IPR029063">
    <property type="entry name" value="SAM-dependent_MTases_sf"/>
</dbReference>
<evidence type="ECO:0000256" key="7">
    <source>
        <dbReference type="PROSITE-ProRule" id="PRU01016"/>
    </source>
</evidence>
<dbReference type="GO" id="GO:0003886">
    <property type="term" value="F:DNA (cytosine-5-)-methyltransferase activity"/>
    <property type="evidence" value="ECO:0007669"/>
    <property type="project" value="UniProtKB-EC"/>
</dbReference>
<evidence type="ECO:0000256" key="6">
    <source>
        <dbReference type="ARBA" id="ARBA00047422"/>
    </source>
</evidence>
<evidence type="ECO:0000256" key="1">
    <source>
        <dbReference type="ARBA" id="ARBA00011975"/>
    </source>
</evidence>
<reference evidence="8" key="2">
    <citation type="submission" date="2024-06" db="EMBL/GenBank/DDBJ databases">
        <authorList>
            <person name="Plum-Jensen L.E."/>
            <person name="Schramm A."/>
            <person name="Marshall I.P.G."/>
        </authorList>
    </citation>
    <scope>NUCLEOTIDE SEQUENCE</scope>
    <source>
        <strain evidence="8">Rat1</strain>
    </source>
</reference>
<dbReference type="REBASE" id="963919">
    <property type="entry name" value="M.EaeRat1ORF19855P"/>
</dbReference>
<dbReference type="InterPro" id="IPR031303">
    <property type="entry name" value="C5_meth_CS"/>
</dbReference>
<dbReference type="GO" id="GO:0009307">
    <property type="term" value="P:DNA restriction-modification system"/>
    <property type="evidence" value="ECO:0007669"/>
    <property type="project" value="UniProtKB-KW"/>
</dbReference>
<accession>A0AAU8M2F3</accession>
<protein>
    <recommendedName>
        <fullName evidence="1">DNA (cytosine-5-)-methyltransferase</fullName>
        <ecNumber evidence="1">2.1.1.37</ecNumber>
    </recommendedName>
</protein>
<dbReference type="SUPFAM" id="SSF53335">
    <property type="entry name" value="S-adenosyl-L-methionine-dependent methyltransferases"/>
    <property type="match status" value="1"/>
</dbReference>
<dbReference type="PROSITE" id="PS00094">
    <property type="entry name" value="C5_MTASE_1"/>
    <property type="match status" value="1"/>
</dbReference>
<keyword evidence="3 7" id="KW-0808">Transferase</keyword>
<dbReference type="PANTHER" id="PTHR10629">
    <property type="entry name" value="CYTOSINE-SPECIFIC METHYLTRANSFERASE"/>
    <property type="match status" value="1"/>
</dbReference>
<dbReference type="Gene3D" id="3.90.120.10">
    <property type="entry name" value="DNA Methylase, subunit A, domain 2"/>
    <property type="match status" value="1"/>
</dbReference>
<evidence type="ECO:0000256" key="4">
    <source>
        <dbReference type="ARBA" id="ARBA00022691"/>
    </source>
</evidence>
<proteinExistence type="inferred from homology"/>
<dbReference type="GO" id="GO:0003677">
    <property type="term" value="F:DNA binding"/>
    <property type="evidence" value="ECO:0007669"/>
    <property type="project" value="TreeGrafter"/>
</dbReference>
<dbReference type="PROSITE" id="PS00095">
    <property type="entry name" value="C5_MTASE_2"/>
    <property type="match status" value="1"/>
</dbReference>
<dbReference type="GO" id="GO:0044027">
    <property type="term" value="P:negative regulation of gene expression via chromosomal CpG island methylation"/>
    <property type="evidence" value="ECO:0007669"/>
    <property type="project" value="TreeGrafter"/>
</dbReference>
<evidence type="ECO:0000256" key="3">
    <source>
        <dbReference type="ARBA" id="ARBA00022679"/>
    </source>
</evidence>
<gene>
    <name evidence="8" type="ORF">Q3M24_19855</name>
</gene>
<evidence type="ECO:0000313" key="8">
    <source>
        <dbReference type="EMBL" id="XCN75482.1"/>
    </source>
</evidence>
<dbReference type="PRINTS" id="PR00105">
    <property type="entry name" value="C5METTRFRASE"/>
</dbReference>
<evidence type="ECO:0000256" key="5">
    <source>
        <dbReference type="ARBA" id="ARBA00022747"/>
    </source>
</evidence>
<dbReference type="KEGG" id="eaj:Q3M24_19855"/>
<dbReference type="AlphaFoldDB" id="A0AAU8M2F3"/>
<dbReference type="EC" id="2.1.1.37" evidence="1"/>
<reference evidence="8" key="1">
    <citation type="journal article" date="2024" name="Syst. Appl. Microbiol.">
        <title>First single-strain enrichments of Electrothrix cable bacteria, description of E. aestuarii sp. nov. and E. rattekaaiensis sp. nov., and proposal of a cable bacteria taxonomy following the rules of the SeqCode.</title>
        <authorList>
            <person name="Plum-Jensen L.E."/>
            <person name="Schramm A."/>
            <person name="Marshall I.P.G."/>
        </authorList>
    </citation>
    <scope>NUCLEOTIDE SEQUENCE</scope>
    <source>
        <strain evidence="8">Rat1</strain>
    </source>
</reference>
<comment type="similarity">
    <text evidence="7">Belongs to the class I-like SAM-binding methyltransferase superfamily. C5-methyltransferase family.</text>
</comment>
<evidence type="ECO:0000256" key="2">
    <source>
        <dbReference type="ARBA" id="ARBA00022603"/>
    </source>
</evidence>
<dbReference type="Gene3D" id="3.40.50.150">
    <property type="entry name" value="Vaccinia Virus protein VP39"/>
    <property type="match status" value="1"/>
</dbReference>
<feature type="active site" evidence="7">
    <location>
        <position position="72"/>
    </location>
</feature>
<dbReference type="PANTHER" id="PTHR10629:SF52">
    <property type="entry name" value="DNA (CYTOSINE-5)-METHYLTRANSFERASE 1"/>
    <property type="match status" value="1"/>
</dbReference>
<sequence>MKSLELFSGAGGLALGIAEQGARHEALVELNKDAAATLRHNFQPDIVHHTDIRDFDFEAYGHVDIVAGGPPCQPFSIGGKHQGNMDQRDMFPYACKAIAQCTPSVFIFENVKGLLRKSFSTYFEYILLRLSYPELIIGSTETWEGHLRRLEKAHTSQKYSGIKYNVLFRLINAADYGVPQKRERVVIVGTRNDLEVEWSFPEQTHSLESLIHSQFVTKEYWERHGIKPADISCYDGRTAASVQKMQKQPQLFPPATKAWRTVRDTLQALPQPDEEGVYHPEHIFRKGARVYPGHTGSFIDFPSKTIKAGGHGVPGGENMLRNADGSVRYYTTYEAKLLQTFPEEYRITGSWSESMRQIGNAVPVKLAGIIAGSLIEQVWSEKST</sequence>
<dbReference type="GO" id="GO:0032259">
    <property type="term" value="P:methylation"/>
    <property type="evidence" value="ECO:0007669"/>
    <property type="project" value="UniProtKB-KW"/>
</dbReference>
<keyword evidence="2 7" id="KW-0489">Methyltransferase</keyword>
<name>A0AAU8M2F3_9BACT</name>
<keyword evidence="5" id="KW-0680">Restriction system</keyword>
<comment type="catalytic activity">
    <reaction evidence="6">
        <text>a 2'-deoxycytidine in DNA + S-adenosyl-L-methionine = a 5-methyl-2'-deoxycytidine in DNA + S-adenosyl-L-homocysteine + H(+)</text>
        <dbReference type="Rhea" id="RHEA:13681"/>
        <dbReference type="Rhea" id="RHEA-COMP:11369"/>
        <dbReference type="Rhea" id="RHEA-COMP:11370"/>
        <dbReference type="ChEBI" id="CHEBI:15378"/>
        <dbReference type="ChEBI" id="CHEBI:57856"/>
        <dbReference type="ChEBI" id="CHEBI:59789"/>
        <dbReference type="ChEBI" id="CHEBI:85452"/>
        <dbReference type="ChEBI" id="CHEBI:85454"/>
        <dbReference type="EC" id="2.1.1.37"/>
    </reaction>
</comment>
<dbReference type="Pfam" id="PF00145">
    <property type="entry name" value="DNA_methylase"/>
    <property type="match status" value="2"/>
</dbReference>
<organism evidence="8">
    <name type="scientific">Candidatus Electrothrix aestuarii</name>
    <dbReference type="NCBI Taxonomy" id="3062594"/>
    <lineage>
        <taxon>Bacteria</taxon>
        <taxon>Pseudomonadati</taxon>
        <taxon>Thermodesulfobacteriota</taxon>
        <taxon>Desulfobulbia</taxon>
        <taxon>Desulfobulbales</taxon>
        <taxon>Desulfobulbaceae</taxon>
        <taxon>Candidatus Electrothrix</taxon>
    </lineage>
</organism>
<dbReference type="InterPro" id="IPR018117">
    <property type="entry name" value="C5_DNA_meth_AS"/>
</dbReference>